<evidence type="ECO:0000313" key="3">
    <source>
        <dbReference type="Proteomes" id="UP000254519"/>
    </source>
</evidence>
<dbReference type="Pfam" id="PF03413">
    <property type="entry name" value="PepSY"/>
    <property type="match status" value="3"/>
</dbReference>
<dbReference type="InterPro" id="IPR025711">
    <property type="entry name" value="PepSY"/>
</dbReference>
<keyword evidence="3" id="KW-1185">Reference proteome</keyword>
<dbReference type="AlphaFoldDB" id="A0A380BCW9"/>
<feature type="domain" description="PepSY" evidence="1">
    <location>
        <begin position="170"/>
        <end position="230"/>
    </location>
</feature>
<sequence length="234" mass="26588">MKVLKKQWLLPLLVTILLLVFGVIYIQGLFTNEEHMTQEEIQQQLETMYEGTVGELTFQDGVYSTEITRSGGVYETKINAENGQVLSMALINKIEVKEPELLSVQEVREIVVKKYNNDIERLSHDDTGGIPVYNVEIAKDQVLLEVVVDAKSGEIISEKEHPTATANTLITREEAIDIALKQLRGEVEYVEFHDKEDGGYYLIEIEQDNDDDDIEAVFQIHAITGKIMSVKWDD</sequence>
<dbReference type="OrthoDB" id="2476750at2"/>
<gene>
    <name evidence="2" type="ORF">NCTC4822_00283</name>
</gene>
<reference evidence="2 3" key="1">
    <citation type="submission" date="2018-06" db="EMBL/GenBank/DDBJ databases">
        <authorList>
            <consortium name="Pathogen Informatics"/>
            <person name="Doyle S."/>
        </authorList>
    </citation>
    <scope>NUCLEOTIDE SEQUENCE [LARGE SCALE GENOMIC DNA]</scope>
    <source>
        <strain evidence="3">ATCC 11859 / DSM 33 / NCIB 8841 / NCTC 4822</strain>
    </source>
</reference>
<proteinExistence type="predicted"/>
<dbReference type="EMBL" id="UGYZ01000002">
    <property type="protein sequence ID" value="SUI98852.1"/>
    <property type="molecule type" value="Genomic_DNA"/>
</dbReference>
<dbReference type="Gene3D" id="3.10.450.40">
    <property type="match status" value="2"/>
</dbReference>
<dbReference type="RefSeq" id="WP_115359802.1">
    <property type="nucleotide sequence ID" value="NZ_CP160452.1"/>
</dbReference>
<evidence type="ECO:0000259" key="1">
    <source>
        <dbReference type="Pfam" id="PF03413"/>
    </source>
</evidence>
<evidence type="ECO:0000313" key="2">
    <source>
        <dbReference type="EMBL" id="SUI98852.1"/>
    </source>
</evidence>
<feature type="domain" description="PepSY" evidence="1">
    <location>
        <begin position="37"/>
        <end position="87"/>
    </location>
</feature>
<organism evidence="2 3">
    <name type="scientific">Sporosarcina pasteurii</name>
    <name type="common">Bacillus pasteurii</name>
    <dbReference type="NCBI Taxonomy" id="1474"/>
    <lineage>
        <taxon>Bacteria</taxon>
        <taxon>Bacillati</taxon>
        <taxon>Bacillota</taxon>
        <taxon>Bacilli</taxon>
        <taxon>Bacillales</taxon>
        <taxon>Caryophanaceae</taxon>
        <taxon>Sporosarcina</taxon>
    </lineage>
</organism>
<name>A0A380BCW9_SPOPA</name>
<accession>A0A380BCW9</accession>
<protein>
    <submittedName>
        <fullName evidence="2">Peptidase propeptide and YPEB domain</fullName>
    </submittedName>
</protein>
<feature type="domain" description="PepSY" evidence="1">
    <location>
        <begin position="102"/>
        <end position="158"/>
    </location>
</feature>
<dbReference type="Proteomes" id="UP000254519">
    <property type="component" value="Unassembled WGS sequence"/>
</dbReference>